<name>A0A844HPD2_9RHOB</name>
<evidence type="ECO:0000313" key="1">
    <source>
        <dbReference type="EMBL" id="MTH60264.1"/>
    </source>
</evidence>
<dbReference type="Proteomes" id="UP000449846">
    <property type="component" value="Unassembled WGS sequence"/>
</dbReference>
<evidence type="ECO:0008006" key="3">
    <source>
        <dbReference type="Google" id="ProtNLM"/>
    </source>
</evidence>
<proteinExistence type="predicted"/>
<dbReference type="AlphaFoldDB" id="A0A844HPD2"/>
<dbReference type="EMBL" id="WMIG01000007">
    <property type="protein sequence ID" value="MTH60264.1"/>
    <property type="molecule type" value="Genomic_DNA"/>
</dbReference>
<dbReference type="OrthoDB" id="5801125at2"/>
<accession>A0A844HPD2</accession>
<reference evidence="1 2" key="1">
    <citation type="submission" date="2019-11" db="EMBL/GenBank/DDBJ databases">
        <authorList>
            <person name="Dong K."/>
        </authorList>
    </citation>
    <scope>NUCLEOTIDE SEQUENCE [LARGE SCALE GENOMIC DNA]</scope>
    <source>
        <strain evidence="1 2">NBRC 112902</strain>
    </source>
</reference>
<keyword evidence="2" id="KW-1185">Reference proteome</keyword>
<organism evidence="1 2">
    <name type="scientific">Paracoccus litorisediminis</name>
    <dbReference type="NCBI Taxonomy" id="2006130"/>
    <lineage>
        <taxon>Bacteria</taxon>
        <taxon>Pseudomonadati</taxon>
        <taxon>Pseudomonadota</taxon>
        <taxon>Alphaproteobacteria</taxon>
        <taxon>Rhodobacterales</taxon>
        <taxon>Paracoccaceae</taxon>
        <taxon>Paracoccus</taxon>
    </lineage>
</organism>
<gene>
    <name evidence="1" type="ORF">GL300_13700</name>
</gene>
<evidence type="ECO:0000313" key="2">
    <source>
        <dbReference type="Proteomes" id="UP000449846"/>
    </source>
</evidence>
<protein>
    <recommendedName>
        <fullName evidence="3">Ca-activated chloride channel family protein</fullName>
    </recommendedName>
</protein>
<dbReference type="RefSeq" id="WP_155040210.1">
    <property type="nucleotide sequence ID" value="NZ_JBHGCD010000028.1"/>
</dbReference>
<sequence>MRRWPLLVLALTCLAIAGPQALGRLALRVDLPTLALPLLRDPAERGVALYRSGDFAGADAAFAVAGGSQTYNRGLSLAATGDYLLSKAYFEAVLFSNPADAEARANRDLVAAMVPPESGDSLVPGRIAASGGLGPGGPQENTTAGVLAIHWKRDVEARGIAASDDWLASIGDDPGEFLRLRLQAEHDRRAALGLIRPAEGDPW</sequence>
<comment type="caution">
    <text evidence="1">The sequence shown here is derived from an EMBL/GenBank/DDBJ whole genome shotgun (WGS) entry which is preliminary data.</text>
</comment>